<reference evidence="3 4" key="1">
    <citation type="journal article" date="2020" name="Genome Biol. Evol.">
        <title>A new high-quality draft genome assembly of the Chinese cordyceps Ophiocordyceps sinensis.</title>
        <authorList>
            <person name="Shu R."/>
            <person name="Zhang J."/>
            <person name="Meng Q."/>
            <person name="Zhang H."/>
            <person name="Zhou G."/>
            <person name="Li M."/>
            <person name="Wu P."/>
            <person name="Zhao Y."/>
            <person name="Chen C."/>
            <person name="Qin Q."/>
        </authorList>
    </citation>
    <scope>NUCLEOTIDE SEQUENCE [LARGE SCALE GENOMIC DNA]</scope>
    <source>
        <strain evidence="3 4">IOZ07</strain>
    </source>
</reference>
<dbReference type="CDD" id="cd07253">
    <property type="entry name" value="GLOD5"/>
    <property type="match status" value="1"/>
</dbReference>
<dbReference type="Proteomes" id="UP000557566">
    <property type="component" value="Unassembled WGS sequence"/>
</dbReference>
<evidence type="ECO:0000313" key="3">
    <source>
        <dbReference type="EMBL" id="KAF4506173.1"/>
    </source>
</evidence>
<evidence type="ECO:0000259" key="2">
    <source>
        <dbReference type="PROSITE" id="PS51819"/>
    </source>
</evidence>
<evidence type="ECO:0000256" key="1">
    <source>
        <dbReference type="ARBA" id="ARBA00010363"/>
    </source>
</evidence>
<sequence>MSTTPLAPVKDIDHLVLTCADVDATMGWYAKYLGMTPDHFTSAGGEQRAALKFGSHKINLHQRGREFEPKARAALPGTADVCFLLDDGVVLDEVARGFAREGVEVLEGGGAVLRTGARGRLRSVYVRDPDGNLVELSQYVE</sequence>
<dbReference type="InterPro" id="IPR029068">
    <property type="entry name" value="Glyas_Bleomycin-R_OHBP_Dase"/>
</dbReference>
<name>A0A8H4LVC5_9HYPO</name>
<comment type="caution">
    <text evidence="3">The sequence shown here is derived from an EMBL/GenBank/DDBJ whole genome shotgun (WGS) entry which is preliminary data.</text>
</comment>
<organism evidence="3 4">
    <name type="scientific">Ophiocordyceps sinensis</name>
    <dbReference type="NCBI Taxonomy" id="72228"/>
    <lineage>
        <taxon>Eukaryota</taxon>
        <taxon>Fungi</taxon>
        <taxon>Dikarya</taxon>
        <taxon>Ascomycota</taxon>
        <taxon>Pezizomycotina</taxon>
        <taxon>Sordariomycetes</taxon>
        <taxon>Hypocreomycetidae</taxon>
        <taxon>Hypocreales</taxon>
        <taxon>Ophiocordycipitaceae</taxon>
        <taxon>Ophiocordyceps</taxon>
    </lineage>
</organism>
<dbReference type="Gene3D" id="3.10.180.10">
    <property type="entry name" value="2,3-Dihydroxybiphenyl 1,2-Dioxygenase, domain 1"/>
    <property type="match status" value="1"/>
</dbReference>
<dbReference type="EMBL" id="JAAVMX010000007">
    <property type="protein sequence ID" value="KAF4506173.1"/>
    <property type="molecule type" value="Genomic_DNA"/>
</dbReference>
<dbReference type="InterPro" id="IPR004360">
    <property type="entry name" value="Glyas_Fos-R_dOase_dom"/>
</dbReference>
<dbReference type="PROSITE" id="PS51819">
    <property type="entry name" value="VOC"/>
    <property type="match status" value="1"/>
</dbReference>
<dbReference type="AlphaFoldDB" id="A0A8H4LVC5"/>
<dbReference type="InterPro" id="IPR050383">
    <property type="entry name" value="GlyoxalaseI/FosfomycinResist"/>
</dbReference>
<keyword evidence="4" id="KW-1185">Reference proteome</keyword>
<gene>
    <name evidence="3" type="ORF">G6O67_006283</name>
</gene>
<dbReference type="PANTHER" id="PTHR21366">
    <property type="entry name" value="GLYOXALASE FAMILY PROTEIN"/>
    <property type="match status" value="1"/>
</dbReference>
<dbReference type="SUPFAM" id="SSF54593">
    <property type="entry name" value="Glyoxalase/Bleomycin resistance protein/Dihydroxybiphenyl dioxygenase"/>
    <property type="match status" value="1"/>
</dbReference>
<proteinExistence type="inferred from homology"/>
<accession>A0A8H4LVC5</accession>
<protein>
    <recommendedName>
        <fullName evidence="2">VOC domain-containing protein</fullName>
    </recommendedName>
</protein>
<dbReference type="Pfam" id="PF00903">
    <property type="entry name" value="Glyoxalase"/>
    <property type="match status" value="1"/>
</dbReference>
<dbReference type="InterPro" id="IPR037523">
    <property type="entry name" value="VOC_core"/>
</dbReference>
<feature type="domain" description="VOC" evidence="2">
    <location>
        <begin position="11"/>
        <end position="139"/>
    </location>
</feature>
<dbReference type="OrthoDB" id="5371818at2759"/>
<dbReference type="PANTHER" id="PTHR21366:SF14">
    <property type="entry name" value="GLYOXALASE DOMAIN-CONTAINING PROTEIN 5"/>
    <property type="match status" value="1"/>
</dbReference>
<comment type="similarity">
    <text evidence="1">Belongs to the glyoxalase I family.</text>
</comment>
<evidence type="ECO:0000313" key="4">
    <source>
        <dbReference type="Proteomes" id="UP000557566"/>
    </source>
</evidence>